<evidence type="ECO:0000313" key="2">
    <source>
        <dbReference type="Proteomes" id="UP000043764"/>
    </source>
</evidence>
<proteinExistence type="predicted"/>
<dbReference type="Proteomes" id="UP000043764">
    <property type="component" value="Unassembled WGS sequence"/>
</dbReference>
<dbReference type="EMBL" id="CVRL01000035">
    <property type="protein sequence ID" value="CRL11903.1"/>
    <property type="molecule type" value="Genomic_DNA"/>
</dbReference>
<organism evidence="1 2">
    <name type="scientific">Phaeobacter italicus</name>
    <dbReference type="NCBI Taxonomy" id="481446"/>
    <lineage>
        <taxon>Bacteria</taxon>
        <taxon>Pseudomonadati</taxon>
        <taxon>Pseudomonadota</taxon>
        <taxon>Alphaproteobacteria</taxon>
        <taxon>Rhodobacterales</taxon>
        <taxon>Roseobacteraceae</taxon>
        <taxon>Phaeobacter</taxon>
    </lineage>
</organism>
<keyword evidence="2" id="KW-1185">Reference proteome</keyword>
<sequence length="76" mass="8490">MTMTLEEIKTAVDAGNRVHWVNRGYVVTRDDLGQYLITYTRNGSAIGLTSRDGTRLNGEPDEFFVGESAEVCHEIL</sequence>
<dbReference type="RefSeq" id="WP_050673794.1">
    <property type="nucleotide sequence ID" value="NZ_CVRL01000035.1"/>
</dbReference>
<protein>
    <submittedName>
        <fullName evidence="1">Uncharacterized protein</fullName>
    </submittedName>
</protein>
<gene>
    <name evidence="1" type="ORF">NIT7321_02773</name>
</gene>
<accession>A0A0H5D5A5</accession>
<dbReference type="AlphaFoldDB" id="A0A0H5D5A5"/>
<evidence type="ECO:0000313" key="1">
    <source>
        <dbReference type="EMBL" id="CRL11903.1"/>
    </source>
</evidence>
<reference evidence="2" key="1">
    <citation type="submission" date="2015-05" db="EMBL/GenBank/DDBJ databases">
        <authorList>
            <person name="Rodrigo-Torres Lidia"/>
            <person name="Arahal R.David."/>
        </authorList>
    </citation>
    <scope>NUCLEOTIDE SEQUENCE [LARGE SCALE GENOMIC DNA]</scope>
    <source>
        <strain evidence="2">CECT 7321</strain>
    </source>
</reference>
<name>A0A0H5D5A5_9RHOB</name>